<organism evidence="3 4">
    <name type="scientific">Halorubrum trapanicum</name>
    <dbReference type="NCBI Taxonomy" id="29284"/>
    <lineage>
        <taxon>Archaea</taxon>
        <taxon>Methanobacteriati</taxon>
        <taxon>Methanobacteriota</taxon>
        <taxon>Stenosarchaea group</taxon>
        <taxon>Halobacteria</taxon>
        <taxon>Halobacteriales</taxon>
        <taxon>Haloferacaceae</taxon>
        <taxon>Halorubrum</taxon>
    </lineage>
</organism>
<keyword evidence="4" id="KW-1185">Reference proteome</keyword>
<reference evidence="3 4" key="1">
    <citation type="submission" date="2021-03" db="EMBL/GenBank/DDBJ databases">
        <title>Genomic Encyclopedia of Type Strains, Phase IV (KMG-IV): sequencing the most valuable type-strain genomes for metagenomic binning, comparative biology and taxonomic classification.</title>
        <authorList>
            <person name="Goeker M."/>
        </authorList>
    </citation>
    <scope>NUCLEOTIDE SEQUENCE [LARGE SCALE GENOMIC DNA]</scope>
    <source>
        <strain evidence="3 4">DSM 12287</strain>
    </source>
</reference>
<dbReference type="PANTHER" id="PTHR35811:SF1">
    <property type="entry name" value="HTH OST-TYPE DOMAIN-CONTAINING PROTEIN"/>
    <property type="match status" value="1"/>
</dbReference>
<proteinExistence type="predicted"/>
<dbReference type="Pfam" id="PF01936">
    <property type="entry name" value="NYN"/>
    <property type="match status" value="1"/>
</dbReference>
<feature type="compositionally biased region" description="Acidic residues" evidence="1">
    <location>
        <begin position="180"/>
        <end position="194"/>
    </location>
</feature>
<evidence type="ECO:0000259" key="2">
    <source>
        <dbReference type="Pfam" id="PF01936"/>
    </source>
</evidence>
<dbReference type="Proteomes" id="UP000770586">
    <property type="component" value="Unassembled WGS sequence"/>
</dbReference>
<comment type="caution">
    <text evidence="3">The sequence shown here is derived from an EMBL/GenBank/DDBJ whole genome shotgun (WGS) entry which is preliminary data.</text>
</comment>
<dbReference type="EMBL" id="JAGGKE010000001">
    <property type="protein sequence ID" value="MBP1900591.1"/>
    <property type="molecule type" value="Genomic_DNA"/>
</dbReference>
<gene>
    <name evidence="3" type="ORF">J2744_000243</name>
</gene>
<protein>
    <submittedName>
        <fullName evidence="3">Uncharacterized protein (TIGR00288 family)</fullName>
    </submittedName>
</protein>
<dbReference type="InterPro" id="IPR028082">
    <property type="entry name" value="Peripla_BP_I"/>
</dbReference>
<dbReference type="RefSeq" id="WP_209543369.1">
    <property type="nucleotide sequence ID" value="NZ_BAAADX010000003.1"/>
</dbReference>
<feature type="domain" description="NYN" evidence="2">
    <location>
        <begin position="48"/>
        <end position="179"/>
    </location>
</feature>
<evidence type="ECO:0000256" key="1">
    <source>
        <dbReference type="SAM" id="MobiDB-lite"/>
    </source>
</evidence>
<name>A0A8J7R480_9EURY</name>
<dbReference type="InterPro" id="IPR021139">
    <property type="entry name" value="NYN"/>
</dbReference>
<evidence type="ECO:0000313" key="4">
    <source>
        <dbReference type="Proteomes" id="UP000770586"/>
    </source>
</evidence>
<dbReference type="SUPFAM" id="SSF53822">
    <property type="entry name" value="Periplasmic binding protein-like I"/>
    <property type="match status" value="1"/>
</dbReference>
<dbReference type="GO" id="GO:0004540">
    <property type="term" value="F:RNA nuclease activity"/>
    <property type="evidence" value="ECO:0007669"/>
    <property type="project" value="InterPro"/>
</dbReference>
<dbReference type="PANTHER" id="PTHR35811">
    <property type="entry name" value="SLR1870 PROTEIN"/>
    <property type="match status" value="1"/>
</dbReference>
<sequence length="202" mass="20847">MDRGDGLDGETIADGEIGPDSVTDANGETDVNVAEDADGETDADAGGVALFVDGPNVLREEFDVDLDDVRRAAEAEGPLVTTRLYLDEHATPGLIQAAEARGFEVVVTSGDVDVKLAVDAARFAAEGRMDTLAIASRDTDFKPVVETANGYGIRTLAIAPGEFGRSDALRNAANGSVTLDGDENEAAESDDGDAGAESASTR</sequence>
<dbReference type="AlphaFoldDB" id="A0A8J7R480"/>
<feature type="region of interest" description="Disordered" evidence="1">
    <location>
        <begin position="174"/>
        <end position="202"/>
    </location>
</feature>
<dbReference type="Gene3D" id="3.40.50.1010">
    <property type="entry name" value="5'-nuclease"/>
    <property type="match status" value="1"/>
</dbReference>
<feature type="region of interest" description="Disordered" evidence="1">
    <location>
        <begin position="1"/>
        <end position="28"/>
    </location>
</feature>
<accession>A0A8J7R480</accession>
<evidence type="ECO:0000313" key="3">
    <source>
        <dbReference type="EMBL" id="MBP1900591.1"/>
    </source>
</evidence>
<dbReference type="OrthoDB" id="85234at2157"/>